<proteinExistence type="predicted"/>
<dbReference type="Proteomes" id="UP000184471">
    <property type="component" value="Unassembled WGS sequence"/>
</dbReference>
<dbReference type="PANTHER" id="PTHR34136">
    <property type="match status" value="1"/>
</dbReference>
<dbReference type="GO" id="GO:0016758">
    <property type="term" value="F:hexosyltransferase activity"/>
    <property type="evidence" value="ECO:0007669"/>
    <property type="project" value="TreeGrafter"/>
</dbReference>
<evidence type="ECO:0000313" key="4">
    <source>
        <dbReference type="Proteomes" id="UP000184471"/>
    </source>
</evidence>
<dbReference type="AlphaFoldDB" id="A0A1M5E5V1"/>
<keyword evidence="4" id="KW-1185">Reference proteome</keyword>
<dbReference type="STRING" id="1070870.SAMN05444351_0660"/>
<protein>
    <submittedName>
        <fullName evidence="3">N-acetylglucosaminyldiphosphoundecaprenol N-acetyl-beta-D-mannosaminyltransferase</fullName>
    </submittedName>
</protein>
<keyword evidence="2 3" id="KW-0808">Transferase</keyword>
<dbReference type="CDD" id="cd06533">
    <property type="entry name" value="Glyco_transf_WecG_TagA"/>
    <property type="match status" value="1"/>
</dbReference>
<dbReference type="OrthoDB" id="9771846at2"/>
<dbReference type="EMBL" id="FQVX01000001">
    <property type="protein sequence ID" value="SHF74452.1"/>
    <property type="molecule type" value="Genomic_DNA"/>
</dbReference>
<dbReference type="PANTHER" id="PTHR34136:SF1">
    <property type="entry name" value="UDP-N-ACETYL-D-MANNOSAMINURONIC ACID TRANSFERASE"/>
    <property type="match status" value="1"/>
</dbReference>
<accession>A0A1M5E5V1</accession>
<sequence>MTSVSIPTPRSDLDQSTEVLDAAIAATVRSCTVGGAGIAALTEAAVVEQMVAGWAHDEGGWIVTVNVDILRRVARDPDLARLVASATIAVADGMPLVWASRLAGDPLPERVTGASLVGTLAEAAALTGHSIYLLGGDPGVPEAAATALTERFPGTVVAGTDSPPYGFDRDEDQLAAVVDRVVAARPDLVLVGLGFPKQERLITLLRPLLPEAWLLGCGAGIPFAAGQFRRAPGLVQRMGAEWVHRLVLEPRRLARRYLVEDLPFALDLLTRAAALGFATRPAPVPRIPSARAPLSDGPEAVRR</sequence>
<gene>
    <name evidence="3" type="ORF">SAMN05444351_0660</name>
</gene>
<dbReference type="InterPro" id="IPR004629">
    <property type="entry name" value="WecG_TagA_CpsF"/>
</dbReference>
<dbReference type="Pfam" id="PF03808">
    <property type="entry name" value="Glyco_tran_WecG"/>
    <property type="match status" value="1"/>
</dbReference>
<evidence type="ECO:0000256" key="1">
    <source>
        <dbReference type="ARBA" id="ARBA00022676"/>
    </source>
</evidence>
<evidence type="ECO:0000256" key="2">
    <source>
        <dbReference type="ARBA" id="ARBA00022679"/>
    </source>
</evidence>
<keyword evidence="1" id="KW-0328">Glycosyltransferase</keyword>
<dbReference type="NCBIfam" id="TIGR00696">
    <property type="entry name" value="wecG_tagA_cpsF"/>
    <property type="match status" value="1"/>
</dbReference>
<reference evidence="3 4" key="1">
    <citation type="submission" date="2016-11" db="EMBL/GenBank/DDBJ databases">
        <authorList>
            <person name="Jaros S."/>
            <person name="Januszkiewicz K."/>
            <person name="Wedrychowicz H."/>
        </authorList>
    </citation>
    <scope>NUCLEOTIDE SEQUENCE [LARGE SCALE GENOMIC DNA]</scope>
    <source>
        <strain evidence="3 4">DSM 45408</strain>
    </source>
</reference>
<organism evidence="3 4">
    <name type="scientific">Geodermatophilus nigrescens</name>
    <dbReference type="NCBI Taxonomy" id="1070870"/>
    <lineage>
        <taxon>Bacteria</taxon>
        <taxon>Bacillati</taxon>
        <taxon>Actinomycetota</taxon>
        <taxon>Actinomycetes</taxon>
        <taxon>Geodermatophilales</taxon>
        <taxon>Geodermatophilaceae</taxon>
        <taxon>Geodermatophilus</taxon>
    </lineage>
</organism>
<evidence type="ECO:0000313" key="3">
    <source>
        <dbReference type="EMBL" id="SHF74452.1"/>
    </source>
</evidence>
<name>A0A1M5E5V1_9ACTN</name>
<dbReference type="RefSeq" id="WP_073418603.1">
    <property type="nucleotide sequence ID" value="NZ_FQVX01000001.1"/>
</dbReference>